<dbReference type="PANTHER" id="PTHR11106:SF72">
    <property type="entry name" value="GANGLIOSIDE-INDUCED DIFFERENTIATION-ASSOCIATED PROTEIN 2"/>
    <property type="match status" value="1"/>
</dbReference>
<dbReference type="OrthoDB" id="365077at2759"/>
<sequence>MRFVSDSYTEHFDPIIISPVPITALQRWGRKDDLHLKPTDYSSLEVPRHRSSPFPCSDSINNRFIIWEGDISLVQADAITNTTDETLTEKNIISDRILSRAGPGLKQELLNEIKECKTGEVLVTNGYNLPAKYIIHTVGPIYCDRYKTAAETTLHSCYRNILCKAKEVGIKSIAVCVVSTVQRNFPPDVGAHIALRTIRRFLEQYKSETIVLCLEPHERGIFEVIAPLYFPRDKLEESSALWQLPKDIGGVFGEPQIHERQIRIIHNPQHSVMIGSEYRSSFTYQKKI</sequence>
<dbReference type="Gene3D" id="3.40.220.10">
    <property type="entry name" value="Leucine Aminopeptidase, subunit E, domain 1"/>
    <property type="match status" value="1"/>
</dbReference>
<gene>
    <name evidence="2" type="ORF">Bhyg_06092</name>
</gene>
<comment type="caution">
    <text evidence="2">The sequence shown here is derived from an EMBL/GenBank/DDBJ whole genome shotgun (WGS) entry which is preliminary data.</text>
</comment>
<evidence type="ECO:0000313" key="3">
    <source>
        <dbReference type="Proteomes" id="UP001151699"/>
    </source>
</evidence>
<dbReference type="InterPro" id="IPR002589">
    <property type="entry name" value="Macro_dom"/>
</dbReference>
<dbReference type="PANTHER" id="PTHR11106">
    <property type="entry name" value="GANGLIOSIDE INDUCED DIFFERENTIATION ASSOCIATED PROTEIN 2-RELATED"/>
    <property type="match status" value="1"/>
</dbReference>
<evidence type="ECO:0000259" key="1">
    <source>
        <dbReference type="PROSITE" id="PS51154"/>
    </source>
</evidence>
<evidence type="ECO:0000313" key="2">
    <source>
        <dbReference type="EMBL" id="KAJ6641157.1"/>
    </source>
</evidence>
<reference evidence="2" key="1">
    <citation type="submission" date="2022-07" db="EMBL/GenBank/DDBJ databases">
        <authorList>
            <person name="Trinca V."/>
            <person name="Uliana J.V.C."/>
            <person name="Torres T.T."/>
            <person name="Ward R.J."/>
            <person name="Monesi N."/>
        </authorList>
    </citation>
    <scope>NUCLEOTIDE SEQUENCE</scope>
    <source>
        <strain evidence="2">HSMRA1968</strain>
        <tissue evidence="2">Whole embryos</tissue>
    </source>
</reference>
<dbReference type="CDD" id="cd02905">
    <property type="entry name" value="Macro_GDAP2-like"/>
    <property type="match status" value="1"/>
</dbReference>
<dbReference type="Proteomes" id="UP001151699">
    <property type="component" value="Chromosome B"/>
</dbReference>
<dbReference type="InterPro" id="IPR035793">
    <property type="entry name" value="Macro_GDAP2"/>
</dbReference>
<dbReference type="SMART" id="SM00506">
    <property type="entry name" value="A1pp"/>
    <property type="match status" value="1"/>
</dbReference>
<proteinExistence type="predicted"/>
<dbReference type="AlphaFoldDB" id="A0A9Q0S0M9"/>
<dbReference type="Pfam" id="PF01661">
    <property type="entry name" value="Macro"/>
    <property type="match status" value="1"/>
</dbReference>
<organism evidence="2 3">
    <name type="scientific">Pseudolycoriella hygida</name>
    <dbReference type="NCBI Taxonomy" id="35572"/>
    <lineage>
        <taxon>Eukaryota</taxon>
        <taxon>Metazoa</taxon>
        <taxon>Ecdysozoa</taxon>
        <taxon>Arthropoda</taxon>
        <taxon>Hexapoda</taxon>
        <taxon>Insecta</taxon>
        <taxon>Pterygota</taxon>
        <taxon>Neoptera</taxon>
        <taxon>Endopterygota</taxon>
        <taxon>Diptera</taxon>
        <taxon>Nematocera</taxon>
        <taxon>Sciaroidea</taxon>
        <taxon>Sciaridae</taxon>
        <taxon>Pseudolycoriella</taxon>
    </lineage>
</organism>
<dbReference type="InterPro" id="IPR043472">
    <property type="entry name" value="Macro_dom-like"/>
</dbReference>
<feature type="domain" description="Macro" evidence="1">
    <location>
        <begin position="51"/>
        <end position="230"/>
    </location>
</feature>
<accession>A0A9Q0S0M9</accession>
<keyword evidence="3" id="KW-1185">Reference proteome</keyword>
<dbReference type="SUPFAM" id="SSF52949">
    <property type="entry name" value="Macro domain-like"/>
    <property type="match status" value="1"/>
</dbReference>
<dbReference type="PROSITE" id="PS51154">
    <property type="entry name" value="MACRO"/>
    <property type="match status" value="1"/>
</dbReference>
<dbReference type="EMBL" id="WJQU01000002">
    <property type="protein sequence ID" value="KAJ6641157.1"/>
    <property type="molecule type" value="Genomic_DNA"/>
</dbReference>
<name>A0A9Q0S0M9_9DIPT</name>
<protein>
    <submittedName>
        <fullName evidence="2">Protein GDAP2 like</fullName>
    </submittedName>
</protein>